<dbReference type="Proteomes" id="UP000265631">
    <property type="component" value="Unassembled WGS sequence"/>
</dbReference>
<keyword evidence="5" id="KW-1185">Reference proteome</keyword>
<keyword evidence="2" id="KW-1133">Transmembrane helix</keyword>
<evidence type="ECO:0000259" key="3">
    <source>
        <dbReference type="PROSITE" id="PS50975"/>
    </source>
</evidence>
<accession>A0A395M807</accession>
<keyword evidence="1" id="KW-0547">Nucleotide-binding</keyword>
<feature type="transmembrane region" description="Helical" evidence="2">
    <location>
        <begin position="887"/>
        <end position="907"/>
    </location>
</feature>
<feature type="transmembrane region" description="Helical" evidence="2">
    <location>
        <begin position="659"/>
        <end position="677"/>
    </location>
</feature>
<evidence type="ECO:0000256" key="2">
    <source>
        <dbReference type="SAM" id="Phobius"/>
    </source>
</evidence>
<feature type="transmembrane region" description="Helical" evidence="2">
    <location>
        <begin position="858"/>
        <end position="875"/>
    </location>
</feature>
<protein>
    <submittedName>
        <fullName evidence="4">Low temperature requirement protein a</fullName>
    </submittedName>
</protein>
<dbReference type="EMBL" id="PXXK01000479">
    <property type="protein sequence ID" value="RFN43960.1"/>
    <property type="molecule type" value="Genomic_DNA"/>
</dbReference>
<comment type="caution">
    <text evidence="4">The sequence shown here is derived from an EMBL/GenBank/DDBJ whole genome shotgun (WGS) entry which is preliminary data.</text>
</comment>
<keyword evidence="1" id="KW-0067">ATP-binding</keyword>
<dbReference type="PROSITE" id="PS50975">
    <property type="entry name" value="ATP_GRASP"/>
    <property type="match status" value="1"/>
</dbReference>
<feature type="transmembrane region" description="Helical" evidence="2">
    <location>
        <begin position="724"/>
        <end position="740"/>
    </location>
</feature>
<keyword evidence="2" id="KW-0472">Membrane</keyword>
<feature type="transmembrane region" description="Helical" evidence="2">
    <location>
        <begin position="628"/>
        <end position="647"/>
    </location>
</feature>
<feature type="transmembrane region" description="Helical" evidence="2">
    <location>
        <begin position="683"/>
        <end position="703"/>
    </location>
</feature>
<sequence>MTVTDSSPAIKHPTVVLDTTIADLYRQAGAAYKDKRIGQVLSGFSALVPLSDKISCNRKYIYQDSPFTSNSCEPRTKSEDTTTAIKYLSLINQRDAFICGDAPVVFFHMDTSSRKRDHDRKQVMKTLATLADHQRPQPIFCDGPDSIPTEESRIDLLAVKVIGDDLEKYNNVVPLETHWFLNSKRALADSGLPTPKCVAVTVDGFPTDAQSCCAICIGSGLDGFVIPDECAGARGTWLKEQSLRLYEALKSHPLPFVLKNQATFGGAGTFIIKTEQERQNVIDDMGNGFLSRLLSAVNARNSHLEPATMLLSELIQDPIGDYGVTFFVNEKGRRPTFLGVSKQMIEGGTAWVGSIIDCQQQTQLEHKFEALLNRISDWLQSYGYIGPIGADILEDAEGFHVVDLNVRTTGSCCLPLLRTHFTTRGLYLASAFSIDVQQGRAEFLDMFRNEVYEGRMCIVSWYEDPETGNSLAELVIGGEDDKRLKELMSRVNENSKSEHARADCFLVKKPRALQWFYKGQLQKEKEEERQAGRFELFLDLLYVAIVANFSDELAEHPDGAHLAKYILIFAPAWHIWADLREIMNSYYTDDLLQRLVILWVMALLVLYANNANDADEDLSAMRTTVGAYLVARFTTLAVFLITSFAAYQHRTQARIMAGFMFIGLLITIPLFVEGISIQAKAAIVAVAIFYQEATWALTLSPWIKGKLNLTYSTAVDIAHEIDRMGAFFIIILGEFVYSIIVGNKTGIGLTSGYAKAVCTLVIAFVLNWIYSSGDGSIQATHPIRRSAWTAFGFFLLHLPLAASFLIGGHVAAASTAIEEFEDGQRWLLGGGLGVGMFCLWVYGMLYRVEGECTLFMGQTLRISMRLVIAIILIVIPESHNHLNAEDFMFVVMALFAFLLIWETLGGLSKTSKLFEPWTDRHPPPEEDDREGLAG</sequence>
<reference evidence="4 5" key="1">
    <citation type="journal article" date="2018" name="PLoS Pathog.">
        <title>Evolution of structural diversity of trichothecenes, a family of toxins produced by plant pathogenic and entomopathogenic fungi.</title>
        <authorList>
            <person name="Proctor R.H."/>
            <person name="McCormick S.P."/>
            <person name="Kim H.S."/>
            <person name="Cardoza R.E."/>
            <person name="Stanley A.M."/>
            <person name="Lindo L."/>
            <person name="Kelly A."/>
            <person name="Brown D.W."/>
            <person name="Lee T."/>
            <person name="Vaughan M.M."/>
            <person name="Alexander N.J."/>
            <person name="Busman M."/>
            <person name="Gutierrez S."/>
        </authorList>
    </citation>
    <scope>NUCLEOTIDE SEQUENCE [LARGE SCALE GENOMIC DNA]</scope>
    <source>
        <strain evidence="4 5">NRRL 13405</strain>
    </source>
</reference>
<feature type="transmembrane region" description="Helical" evidence="2">
    <location>
        <begin position="591"/>
        <end position="608"/>
    </location>
</feature>
<feature type="transmembrane region" description="Helical" evidence="2">
    <location>
        <begin position="826"/>
        <end position="846"/>
    </location>
</feature>
<keyword evidence="2" id="KW-0812">Transmembrane</keyword>
<gene>
    <name evidence="4" type="ORF">FIE12Z_11799</name>
</gene>
<dbReference type="PANTHER" id="PTHR36840">
    <property type="entry name" value="BLL5714 PROTEIN"/>
    <property type="match status" value="1"/>
</dbReference>
<dbReference type="AlphaFoldDB" id="A0A395M807"/>
<evidence type="ECO:0000256" key="1">
    <source>
        <dbReference type="PROSITE-ProRule" id="PRU00409"/>
    </source>
</evidence>
<dbReference type="STRING" id="2594813.A0A395M807"/>
<dbReference type="Gene3D" id="3.30.470.20">
    <property type="entry name" value="ATP-grasp fold, B domain"/>
    <property type="match status" value="1"/>
</dbReference>
<feature type="transmembrane region" description="Helical" evidence="2">
    <location>
        <begin position="791"/>
        <end position="814"/>
    </location>
</feature>
<evidence type="ECO:0000313" key="5">
    <source>
        <dbReference type="Proteomes" id="UP000265631"/>
    </source>
</evidence>
<dbReference type="InterPro" id="IPR011761">
    <property type="entry name" value="ATP-grasp"/>
</dbReference>
<name>A0A395M807_9HYPO</name>
<dbReference type="PANTHER" id="PTHR36840:SF1">
    <property type="entry name" value="BLL5714 PROTEIN"/>
    <property type="match status" value="1"/>
</dbReference>
<dbReference type="GO" id="GO:0005524">
    <property type="term" value="F:ATP binding"/>
    <property type="evidence" value="ECO:0007669"/>
    <property type="project" value="UniProtKB-UniRule"/>
</dbReference>
<evidence type="ECO:0000313" key="4">
    <source>
        <dbReference type="EMBL" id="RFN43960.1"/>
    </source>
</evidence>
<feature type="transmembrane region" description="Helical" evidence="2">
    <location>
        <begin position="752"/>
        <end position="770"/>
    </location>
</feature>
<dbReference type="InterPro" id="IPR010640">
    <property type="entry name" value="Low_temperature_requirement_A"/>
</dbReference>
<feature type="domain" description="ATP-grasp" evidence="3">
    <location>
        <begin position="184"/>
        <end position="445"/>
    </location>
</feature>
<proteinExistence type="predicted"/>
<dbReference type="Pfam" id="PF06772">
    <property type="entry name" value="LtrA"/>
    <property type="match status" value="1"/>
</dbReference>
<dbReference type="SUPFAM" id="SSF56059">
    <property type="entry name" value="Glutathione synthetase ATP-binding domain-like"/>
    <property type="match status" value="1"/>
</dbReference>
<dbReference type="GO" id="GO:0046872">
    <property type="term" value="F:metal ion binding"/>
    <property type="evidence" value="ECO:0007669"/>
    <property type="project" value="InterPro"/>
</dbReference>
<organism evidence="4 5">
    <name type="scientific">Fusarium flagelliforme</name>
    <dbReference type="NCBI Taxonomy" id="2675880"/>
    <lineage>
        <taxon>Eukaryota</taxon>
        <taxon>Fungi</taxon>
        <taxon>Dikarya</taxon>
        <taxon>Ascomycota</taxon>
        <taxon>Pezizomycotina</taxon>
        <taxon>Sordariomycetes</taxon>
        <taxon>Hypocreomycetidae</taxon>
        <taxon>Hypocreales</taxon>
        <taxon>Nectriaceae</taxon>
        <taxon>Fusarium</taxon>
        <taxon>Fusarium incarnatum-equiseti species complex</taxon>
    </lineage>
</organism>